<comment type="caution">
    <text evidence="4">The sequence shown here is derived from an EMBL/GenBank/DDBJ whole genome shotgun (WGS) entry which is preliminary data.</text>
</comment>
<accession>A0A931HFG1</accession>
<dbReference type="EMBL" id="JADZGI010000003">
    <property type="protein sequence ID" value="MBH0114438.1"/>
    <property type="molecule type" value="Genomic_DNA"/>
</dbReference>
<dbReference type="InterPro" id="IPR050624">
    <property type="entry name" value="HTH-type_Tx_Regulator"/>
</dbReference>
<evidence type="ECO:0000256" key="1">
    <source>
        <dbReference type="ARBA" id="ARBA00023125"/>
    </source>
</evidence>
<dbReference type="InterPro" id="IPR009057">
    <property type="entry name" value="Homeodomain-like_sf"/>
</dbReference>
<dbReference type="AlphaFoldDB" id="A0A931HFG1"/>
<dbReference type="RefSeq" id="WP_197165823.1">
    <property type="nucleotide sequence ID" value="NZ_JADZGI010000003.1"/>
</dbReference>
<dbReference type="SUPFAM" id="SSF46689">
    <property type="entry name" value="Homeodomain-like"/>
    <property type="match status" value="1"/>
</dbReference>
<feature type="DNA-binding region" description="H-T-H motif" evidence="2">
    <location>
        <begin position="38"/>
        <end position="57"/>
    </location>
</feature>
<evidence type="ECO:0000256" key="2">
    <source>
        <dbReference type="PROSITE-ProRule" id="PRU00335"/>
    </source>
</evidence>
<dbReference type="GO" id="GO:0003677">
    <property type="term" value="F:DNA binding"/>
    <property type="evidence" value="ECO:0007669"/>
    <property type="project" value="UniProtKB-UniRule"/>
</dbReference>
<name>A0A931HFG1_9SPHN</name>
<gene>
    <name evidence="4" type="ORF">I5E68_15945</name>
</gene>
<evidence type="ECO:0000313" key="5">
    <source>
        <dbReference type="Proteomes" id="UP000617634"/>
    </source>
</evidence>
<dbReference type="PANTHER" id="PTHR43479:SF11">
    <property type="entry name" value="ACREF_ENVCD OPERON REPRESSOR-RELATED"/>
    <property type="match status" value="1"/>
</dbReference>
<proteinExistence type="predicted"/>
<dbReference type="PROSITE" id="PS50977">
    <property type="entry name" value="HTH_TETR_2"/>
    <property type="match status" value="1"/>
</dbReference>
<dbReference type="PANTHER" id="PTHR43479">
    <property type="entry name" value="ACREF/ENVCD OPERON REPRESSOR-RELATED"/>
    <property type="match status" value="1"/>
</dbReference>
<organism evidence="4 5">
    <name type="scientific">Novosphingobium aureum</name>
    <dbReference type="NCBI Taxonomy" id="2792964"/>
    <lineage>
        <taxon>Bacteria</taxon>
        <taxon>Pseudomonadati</taxon>
        <taxon>Pseudomonadota</taxon>
        <taxon>Alphaproteobacteria</taxon>
        <taxon>Sphingomonadales</taxon>
        <taxon>Sphingomonadaceae</taxon>
        <taxon>Novosphingobium</taxon>
    </lineage>
</organism>
<evidence type="ECO:0000259" key="3">
    <source>
        <dbReference type="PROSITE" id="PS50977"/>
    </source>
</evidence>
<dbReference type="Pfam" id="PF00440">
    <property type="entry name" value="TetR_N"/>
    <property type="match status" value="1"/>
</dbReference>
<dbReference type="Gene3D" id="1.10.357.10">
    <property type="entry name" value="Tetracycline Repressor, domain 2"/>
    <property type="match status" value="1"/>
</dbReference>
<sequence>MSEAAPSRPRDARARKTLASLRTAMLTLLEDERFEDVTVRALCKEAGIGYATFFRHYTDKDALLSHVAASEIADLIAHAAGLLLNADRKGSTLALCAFIEGHRSLWTTLLTGGAAAMVRTEMLAQARKLAQELTSPTGKVPKDLAVVFGVASVLEVLAWWLQDHPEMTGKEVAPLIEQLAIAPIMPGG</sequence>
<dbReference type="InterPro" id="IPR001647">
    <property type="entry name" value="HTH_TetR"/>
</dbReference>
<evidence type="ECO:0000313" key="4">
    <source>
        <dbReference type="EMBL" id="MBH0114438.1"/>
    </source>
</evidence>
<keyword evidence="1 2" id="KW-0238">DNA-binding</keyword>
<feature type="domain" description="HTH tetR-type" evidence="3">
    <location>
        <begin position="15"/>
        <end position="75"/>
    </location>
</feature>
<protein>
    <submittedName>
        <fullName evidence="4">TetR/AcrR family transcriptional regulator</fullName>
    </submittedName>
</protein>
<dbReference type="Proteomes" id="UP000617634">
    <property type="component" value="Unassembled WGS sequence"/>
</dbReference>
<keyword evidence="5" id="KW-1185">Reference proteome</keyword>
<reference evidence="4" key="1">
    <citation type="submission" date="2020-11" db="EMBL/GenBank/DDBJ databases">
        <title>Novosphingobium aureum sp. nov., a marine bacterium isolated from sediment of a salt flat.</title>
        <authorList>
            <person name="Yoo Y."/>
            <person name="Kim J.-J."/>
        </authorList>
    </citation>
    <scope>NUCLEOTIDE SEQUENCE</scope>
    <source>
        <strain evidence="4">YJ-S2-02</strain>
    </source>
</reference>